<organism evidence="1 2">
    <name type="scientific">Haliscomenobacter hydrossis (strain ATCC 27775 / DSM 1100 / LMG 10767 / O)</name>
    <dbReference type="NCBI Taxonomy" id="760192"/>
    <lineage>
        <taxon>Bacteria</taxon>
        <taxon>Pseudomonadati</taxon>
        <taxon>Bacteroidota</taxon>
        <taxon>Saprospiria</taxon>
        <taxon>Saprospirales</taxon>
        <taxon>Haliscomenobacteraceae</taxon>
        <taxon>Haliscomenobacter</taxon>
    </lineage>
</organism>
<name>F4KXW7_HALH1</name>
<reference key="2">
    <citation type="submission" date="2011-04" db="EMBL/GenBank/DDBJ databases">
        <title>Complete sequence of chromosome of Haliscomenobacter hydrossis DSM 1100.</title>
        <authorList>
            <consortium name="US DOE Joint Genome Institute (JGI-PGF)"/>
            <person name="Lucas S."/>
            <person name="Han J."/>
            <person name="Lapidus A."/>
            <person name="Bruce D."/>
            <person name="Goodwin L."/>
            <person name="Pitluck S."/>
            <person name="Peters L."/>
            <person name="Kyrpides N."/>
            <person name="Mavromatis K."/>
            <person name="Ivanova N."/>
            <person name="Ovchinnikova G."/>
            <person name="Pagani I."/>
            <person name="Daligault H."/>
            <person name="Detter J.C."/>
            <person name="Han C."/>
            <person name="Land M."/>
            <person name="Hauser L."/>
            <person name="Markowitz V."/>
            <person name="Cheng J.-F."/>
            <person name="Hugenholtz P."/>
            <person name="Woyke T."/>
            <person name="Wu D."/>
            <person name="Verbarg S."/>
            <person name="Frueling A."/>
            <person name="Brambilla E."/>
            <person name="Klenk H.-P."/>
            <person name="Eisen J.A."/>
        </authorList>
    </citation>
    <scope>NUCLEOTIDE SEQUENCE</scope>
    <source>
        <strain>DSM 1100</strain>
    </source>
</reference>
<dbReference type="HOGENOM" id="CLU_162083_2_0_10"/>
<evidence type="ECO:0000313" key="2">
    <source>
        <dbReference type="Proteomes" id="UP000008461"/>
    </source>
</evidence>
<keyword evidence="2" id="KW-1185">Reference proteome</keyword>
<evidence type="ECO:0000313" key="1">
    <source>
        <dbReference type="EMBL" id="AEE52626.1"/>
    </source>
</evidence>
<gene>
    <name evidence="1" type="ordered locus">Halhy_4793</name>
</gene>
<dbReference type="RefSeq" id="WP_013767164.1">
    <property type="nucleotide sequence ID" value="NC_015510.1"/>
</dbReference>
<accession>F4KXW7</accession>
<reference evidence="1 2" key="1">
    <citation type="journal article" date="2011" name="Stand. Genomic Sci.">
        <title>Complete genome sequence of Haliscomenobacter hydrossis type strain (O).</title>
        <authorList>
            <consortium name="US DOE Joint Genome Institute (JGI-PGF)"/>
            <person name="Daligault H."/>
            <person name="Lapidus A."/>
            <person name="Zeytun A."/>
            <person name="Nolan M."/>
            <person name="Lucas S."/>
            <person name="Del Rio T.G."/>
            <person name="Tice H."/>
            <person name="Cheng J.F."/>
            <person name="Tapia R."/>
            <person name="Han C."/>
            <person name="Goodwin L."/>
            <person name="Pitluck S."/>
            <person name="Liolios K."/>
            <person name="Pagani I."/>
            <person name="Ivanova N."/>
            <person name="Huntemann M."/>
            <person name="Mavromatis K."/>
            <person name="Mikhailova N."/>
            <person name="Pati A."/>
            <person name="Chen A."/>
            <person name="Palaniappan K."/>
            <person name="Land M."/>
            <person name="Hauser L."/>
            <person name="Brambilla E.M."/>
            <person name="Rohde M."/>
            <person name="Verbarg S."/>
            <person name="Goker M."/>
            <person name="Bristow J."/>
            <person name="Eisen J.A."/>
            <person name="Markowitz V."/>
            <person name="Hugenholtz P."/>
            <person name="Kyrpides N.C."/>
            <person name="Klenk H.P."/>
            <person name="Woyke T."/>
        </authorList>
    </citation>
    <scope>NUCLEOTIDE SEQUENCE [LARGE SCALE GENOMIC DNA]</scope>
    <source>
        <strain evidence="2">ATCC 27775 / DSM 1100 / LMG 10767 / O</strain>
    </source>
</reference>
<sequence>MPTIEIIDSIKILMYFRDHMPPHFHVEYNEYEVTIDIRTLEKLEGKMPNKPLKRQ</sequence>
<dbReference type="AlphaFoldDB" id="F4KXW7"/>
<protein>
    <recommendedName>
        <fullName evidence="3">DUF4160 domain-containing protein</fullName>
    </recommendedName>
</protein>
<evidence type="ECO:0008006" key="3">
    <source>
        <dbReference type="Google" id="ProtNLM"/>
    </source>
</evidence>
<dbReference type="Proteomes" id="UP000008461">
    <property type="component" value="Chromosome"/>
</dbReference>
<dbReference type="STRING" id="760192.Halhy_4793"/>
<dbReference type="KEGG" id="hhy:Halhy_4793"/>
<dbReference type="InterPro" id="IPR025427">
    <property type="entry name" value="DUF4160"/>
</dbReference>
<dbReference type="EMBL" id="CP002691">
    <property type="protein sequence ID" value="AEE52626.1"/>
    <property type="molecule type" value="Genomic_DNA"/>
</dbReference>
<proteinExistence type="predicted"/>
<dbReference type="Pfam" id="PF13711">
    <property type="entry name" value="DUF4160"/>
    <property type="match status" value="1"/>
</dbReference>